<dbReference type="InterPro" id="IPR051871">
    <property type="entry name" value="GMC_Oxidoreductase-Related"/>
</dbReference>
<feature type="binding site" evidence="6">
    <location>
        <begin position="495"/>
        <end position="496"/>
    </location>
    <ligand>
        <name>FAD</name>
        <dbReference type="ChEBI" id="CHEBI:57692"/>
    </ligand>
</feature>
<protein>
    <recommendedName>
        <fullName evidence="8">Glucose-methanol-choline oxidoreductase N-terminal domain-containing protein</fullName>
    </recommendedName>
</protein>
<sequence length="521" mass="57676">MKQKLKCMQQFHNLMMIINLFLLLSSFNFCQSKKINTWEEEYPFIKNASSFSSKNREYDYIIVGGGTAGCPLAATLSQNFRVLVLERGGVPFGNKNTSLRNFHINLVDTSPNSPAQPFVVEGVFNVRPRILGGGSSINGGFYSRPSLGSLKELELDPKLAYKSYPWVEKQIVQWPVLNPYFEHLNGTKIGGTLFDKDDIRHSAAQLLKSANPKNLDVLIRATAQKIVFDQSSGKPRAVGVIFKDENGEHHEAVLSKNKRSEIILSSGAIGSPQLLLLSGIGPKAELEKMNISVVHNNQFVGKSMADNPQNNLIIPFNRPVKQSLIQTVGITREGVYIKAISGFGQSPSSIHYTHDNSSLEEQNKELPYEDFNAGGLLFKVSDPLSTGELSLNSTDVDDNPNISFNYFSNPQDLQKCVNGYRILEKLVKTKYLTEFMQPGNNTFQKLLNLTTTETINLIPRTADGKVITSDYEVLGVHGLHVIDGSTFVQAPGTNPQATVMMIGRYMGMKILRKRLGKAAGV</sequence>
<reference evidence="9" key="2">
    <citation type="submission" date="2022-03" db="EMBL/GenBank/DDBJ databases">
        <title>Draft title - Genomic analysis of global carrot germplasm unveils the trajectory of domestication and the origin of high carotenoid orange carrot.</title>
        <authorList>
            <person name="Iorizzo M."/>
            <person name="Ellison S."/>
            <person name="Senalik D."/>
            <person name="Macko-Podgorni A."/>
            <person name="Grzebelus D."/>
            <person name="Bostan H."/>
            <person name="Rolling W."/>
            <person name="Curaba J."/>
            <person name="Simon P."/>
        </authorList>
    </citation>
    <scope>NUCLEOTIDE SEQUENCE</scope>
    <source>
        <tissue evidence="9">Leaf</tissue>
    </source>
</reference>
<dbReference type="GO" id="GO:0016614">
    <property type="term" value="F:oxidoreductase activity, acting on CH-OH group of donors"/>
    <property type="evidence" value="ECO:0007669"/>
    <property type="project" value="InterPro"/>
</dbReference>
<dbReference type="AlphaFoldDB" id="A0AAF0X9Z4"/>
<dbReference type="EMBL" id="CP093348">
    <property type="protein sequence ID" value="WOH03988.1"/>
    <property type="molecule type" value="Genomic_DNA"/>
</dbReference>
<feature type="chain" id="PRO_5042180859" description="Glucose-methanol-choline oxidoreductase N-terminal domain-containing protein" evidence="7">
    <location>
        <begin position="33"/>
        <end position="521"/>
    </location>
</feature>
<evidence type="ECO:0000313" key="9">
    <source>
        <dbReference type="EMBL" id="WOH03988.1"/>
    </source>
</evidence>
<feature type="domain" description="Glucose-methanol-choline oxidoreductase N-terminal" evidence="8">
    <location>
        <begin position="267"/>
        <end position="281"/>
    </location>
</feature>
<dbReference type="Gene3D" id="3.50.50.60">
    <property type="entry name" value="FAD/NAD(P)-binding domain"/>
    <property type="match status" value="1"/>
</dbReference>
<dbReference type="PANTHER" id="PTHR45968:SF5">
    <property type="entry name" value="PROTEIN HOTHEAD"/>
    <property type="match status" value="1"/>
</dbReference>
<comment type="similarity">
    <text evidence="2">Belongs to the GMC oxidoreductase family.</text>
</comment>
<evidence type="ECO:0000256" key="7">
    <source>
        <dbReference type="SAM" id="SignalP"/>
    </source>
</evidence>
<feature type="binding site" evidence="6">
    <location>
        <position position="484"/>
    </location>
    <ligand>
        <name>substrate</name>
    </ligand>
</feature>
<name>A0AAF0X9Z4_DAUCS</name>
<keyword evidence="5 6" id="KW-0274">FAD</keyword>
<reference evidence="9" key="1">
    <citation type="journal article" date="2016" name="Nat. Genet.">
        <title>A high-quality carrot genome assembly provides new insights into carotenoid accumulation and asterid genome evolution.</title>
        <authorList>
            <person name="Iorizzo M."/>
            <person name="Ellison S."/>
            <person name="Senalik D."/>
            <person name="Zeng P."/>
            <person name="Satapoomin P."/>
            <person name="Huang J."/>
            <person name="Bowman M."/>
            <person name="Iovene M."/>
            <person name="Sanseverino W."/>
            <person name="Cavagnaro P."/>
            <person name="Yildiz M."/>
            <person name="Macko-Podgorni A."/>
            <person name="Moranska E."/>
            <person name="Grzebelus E."/>
            <person name="Grzebelus D."/>
            <person name="Ashrafi H."/>
            <person name="Zheng Z."/>
            <person name="Cheng S."/>
            <person name="Spooner D."/>
            <person name="Van Deynze A."/>
            <person name="Simon P."/>
        </authorList>
    </citation>
    <scope>NUCLEOTIDE SEQUENCE</scope>
    <source>
        <tissue evidence="9">Leaf</tissue>
    </source>
</reference>
<dbReference type="GO" id="GO:0050660">
    <property type="term" value="F:flavin adenine dinucleotide binding"/>
    <property type="evidence" value="ECO:0007669"/>
    <property type="project" value="InterPro"/>
</dbReference>
<evidence type="ECO:0000313" key="10">
    <source>
        <dbReference type="Proteomes" id="UP000077755"/>
    </source>
</evidence>
<feature type="binding site" evidence="6">
    <location>
        <begin position="86"/>
        <end position="87"/>
    </location>
    <ligand>
        <name>FAD</name>
        <dbReference type="ChEBI" id="CHEBI:57692"/>
    </ligand>
</feature>
<feature type="signal peptide" evidence="7">
    <location>
        <begin position="1"/>
        <end position="32"/>
    </location>
</feature>
<dbReference type="SUPFAM" id="SSF51905">
    <property type="entry name" value="FAD/NAD(P)-binding domain"/>
    <property type="match status" value="1"/>
</dbReference>
<dbReference type="InterPro" id="IPR007867">
    <property type="entry name" value="GMC_OxRtase_C"/>
</dbReference>
<dbReference type="PROSITE" id="PS00624">
    <property type="entry name" value="GMC_OXRED_2"/>
    <property type="match status" value="1"/>
</dbReference>
<dbReference type="InterPro" id="IPR000172">
    <property type="entry name" value="GMC_OxRdtase_N"/>
</dbReference>
<dbReference type="Pfam" id="PF00732">
    <property type="entry name" value="GMC_oxred_N"/>
    <property type="match status" value="1"/>
</dbReference>
<dbReference type="Pfam" id="PF05199">
    <property type="entry name" value="GMC_oxred_C"/>
    <property type="match status" value="1"/>
</dbReference>
<dbReference type="PIRSF" id="PIRSF000137">
    <property type="entry name" value="Alcohol_oxidase"/>
    <property type="match status" value="1"/>
</dbReference>
<gene>
    <name evidence="9" type="ORF">DCAR_0623393</name>
</gene>
<dbReference type="Gene3D" id="3.30.410.40">
    <property type="match status" value="1"/>
</dbReference>
<evidence type="ECO:0000256" key="5">
    <source>
        <dbReference type="ARBA" id="ARBA00022827"/>
    </source>
</evidence>
<dbReference type="Pfam" id="PF13450">
    <property type="entry name" value="NAD_binding_8"/>
    <property type="match status" value="1"/>
</dbReference>
<comment type="cofactor">
    <cofactor evidence="1 6">
        <name>FAD</name>
        <dbReference type="ChEBI" id="CHEBI:57692"/>
    </cofactor>
</comment>
<proteinExistence type="inferred from homology"/>
<accession>A0AAF0X9Z4</accession>
<evidence type="ECO:0000259" key="8">
    <source>
        <dbReference type="PROSITE" id="PS00624"/>
    </source>
</evidence>
<keyword evidence="4 7" id="KW-0732">Signal</keyword>
<organism evidence="9 10">
    <name type="scientific">Daucus carota subsp. sativus</name>
    <name type="common">Carrot</name>
    <dbReference type="NCBI Taxonomy" id="79200"/>
    <lineage>
        <taxon>Eukaryota</taxon>
        <taxon>Viridiplantae</taxon>
        <taxon>Streptophyta</taxon>
        <taxon>Embryophyta</taxon>
        <taxon>Tracheophyta</taxon>
        <taxon>Spermatophyta</taxon>
        <taxon>Magnoliopsida</taxon>
        <taxon>eudicotyledons</taxon>
        <taxon>Gunneridae</taxon>
        <taxon>Pentapetalae</taxon>
        <taxon>asterids</taxon>
        <taxon>campanulids</taxon>
        <taxon>Apiales</taxon>
        <taxon>Apiaceae</taxon>
        <taxon>Apioideae</taxon>
        <taxon>Scandiceae</taxon>
        <taxon>Daucinae</taxon>
        <taxon>Daucus</taxon>
        <taxon>Daucus sect. Daucus</taxon>
    </lineage>
</organism>
<dbReference type="SUPFAM" id="SSF54373">
    <property type="entry name" value="FAD-linked reductases, C-terminal domain"/>
    <property type="match status" value="1"/>
</dbReference>
<evidence type="ECO:0000256" key="4">
    <source>
        <dbReference type="ARBA" id="ARBA00022729"/>
    </source>
</evidence>
<keyword evidence="3" id="KW-0285">Flavoprotein</keyword>
<keyword evidence="10" id="KW-1185">Reference proteome</keyword>
<evidence type="ECO:0000256" key="2">
    <source>
        <dbReference type="ARBA" id="ARBA00010790"/>
    </source>
</evidence>
<dbReference type="Proteomes" id="UP000077755">
    <property type="component" value="Chromosome 6"/>
</dbReference>
<evidence type="ECO:0000256" key="1">
    <source>
        <dbReference type="ARBA" id="ARBA00001974"/>
    </source>
</evidence>
<dbReference type="InterPro" id="IPR012132">
    <property type="entry name" value="GMC_OxRdtase"/>
</dbReference>
<evidence type="ECO:0000256" key="6">
    <source>
        <dbReference type="PIRSR" id="PIRSR000137-2"/>
    </source>
</evidence>
<dbReference type="InterPro" id="IPR036188">
    <property type="entry name" value="FAD/NAD-bd_sf"/>
</dbReference>
<evidence type="ECO:0000256" key="3">
    <source>
        <dbReference type="ARBA" id="ARBA00022630"/>
    </source>
</evidence>
<dbReference type="PANTHER" id="PTHR45968">
    <property type="entry name" value="OSJNBA0019K04.7 PROTEIN"/>
    <property type="match status" value="1"/>
</dbReference>